<keyword evidence="3" id="KW-0223">Dioxygenase</keyword>
<dbReference type="SUPFAM" id="SSF54593">
    <property type="entry name" value="Glyoxalase/Bleomycin resistance protein/Dihydroxybiphenyl dioxygenase"/>
    <property type="match status" value="1"/>
</dbReference>
<dbReference type="GO" id="GO:0004493">
    <property type="term" value="F:methylmalonyl-CoA epimerase activity"/>
    <property type="evidence" value="ECO:0007669"/>
    <property type="project" value="TreeGrafter"/>
</dbReference>
<accession>A0A0B4XJ43</accession>
<dbReference type="InterPro" id="IPR037523">
    <property type="entry name" value="VOC_core"/>
</dbReference>
<dbReference type="InterPro" id="IPR029068">
    <property type="entry name" value="Glyas_Bleomycin-R_OHBP_Dase"/>
</dbReference>
<dbReference type="PANTHER" id="PTHR43048:SF3">
    <property type="entry name" value="METHYLMALONYL-COA EPIMERASE, MITOCHONDRIAL"/>
    <property type="match status" value="1"/>
</dbReference>
<keyword evidence="1" id="KW-0479">Metal-binding</keyword>
<proteinExistence type="predicted"/>
<dbReference type="InterPro" id="IPR051785">
    <property type="entry name" value="MMCE/EMCE_epimerase"/>
</dbReference>
<geneLocation type="plasmid" evidence="3 4">
    <name>pRgalR602c</name>
</geneLocation>
<keyword evidence="3" id="KW-0614">Plasmid</keyword>
<name>A0A0B4XJ43_9HYPH</name>
<evidence type="ECO:0000313" key="3">
    <source>
        <dbReference type="EMBL" id="AJD46402.1"/>
    </source>
</evidence>
<dbReference type="HOGENOM" id="CLU_046006_2_2_5"/>
<sequence length="147" mass="16321">MDRSQLEHYLWEEFRMLKSFEHIGMTVSDMDRAVAFYCGLLGLRLHLRKTMPDGSHIAFLDAGGGMLEVFAPASGAVRATDIPEGAAGLRHLTFLFGSVAETFAKLEAAGVEVKERPRLAYNSEILHKVAFLRDPDGILIELAERTD</sequence>
<dbReference type="PANTHER" id="PTHR43048">
    <property type="entry name" value="METHYLMALONYL-COA EPIMERASE"/>
    <property type="match status" value="1"/>
</dbReference>
<dbReference type="GO" id="GO:0046491">
    <property type="term" value="P:L-methylmalonyl-CoA metabolic process"/>
    <property type="evidence" value="ECO:0007669"/>
    <property type="project" value="TreeGrafter"/>
</dbReference>
<keyword evidence="3" id="KW-0560">Oxidoreductase</keyword>
<reference evidence="3 4" key="1">
    <citation type="submission" date="2013-11" db="EMBL/GenBank/DDBJ databases">
        <title>Complete genome sequence of Rhizobium gallicum bv. gallicum R602.</title>
        <authorList>
            <person name="Bustos P."/>
            <person name="Santamaria R.I."/>
            <person name="Lozano L."/>
            <person name="Acosta J.L."/>
            <person name="Ormeno-Orrillo E."/>
            <person name="Rogel M.A."/>
            <person name="Romero D."/>
            <person name="Cevallos M.A."/>
            <person name="Martinez-Romero E."/>
            <person name="Gonzalez V."/>
        </authorList>
    </citation>
    <scope>NUCLEOTIDE SEQUENCE [LARGE SCALE GENOMIC DNA]</scope>
    <source>
        <strain evidence="3 4">R602</strain>
        <plasmid evidence="3 4">pRgalR602c</plasmid>
    </source>
</reference>
<dbReference type="EMBL" id="CP006880">
    <property type="protein sequence ID" value="AJD46402.1"/>
    <property type="molecule type" value="Genomic_DNA"/>
</dbReference>
<feature type="domain" description="VOC" evidence="2">
    <location>
        <begin position="19"/>
        <end position="145"/>
    </location>
</feature>
<evidence type="ECO:0000313" key="4">
    <source>
        <dbReference type="Proteomes" id="UP000031368"/>
    </source>
</evidence>
<dbReference type="GO" id="GO:0051213">
    <property type="term" value="F:dioxygenase activity"/>
    <property type="evidence" value="ECO:0007669"/>
    <property type="project" value="UniProtKB-KW"/>
</dbReference>
<protein>
    <submittedName>
        <fullName evidence="3">Glyoxalase/bleomycin resistance protein/dioxygenase family protein</fullName>
    </submittedName>
</protein>
<dbReference type="PROSITE" id="PS51819">
    <property type="entry name" value="VOC"/>
    <property type="match status" value="1"/>
</dbReference>
<evidence type="ECO:0000259" key="2">
    <source>
        <dbReference type="PROSITE" id="PS51819"/>
    </source>
</evidence>
<dbReference type="Proteomes" id="UP000031368">
    <property type="component" value="Plasmid pRgalR602c"/>
</dbReference>
<organism evidence="3 4">
    <name type="scientific">Rhizobium gallicum bv. gallicum R602sp</name>
    <dbReference type="NCBI Taxonomy" id="1041138"/>
    <lineage>
        <taxon>Bacteria</taxon>
        <taxon>Pseudomonadati</taxon>
        <taxon>Pseudomonadota</taxon>
        <taxon>Alphaproteobacteria</taxon>
        <taxon>Hyphomicrobiales</taxon>
        <taxon>Rhizobiaceae</taxon>
        <taxon>Rhizobium/Agrobacterium group</taxon>
        <taxon>Rhizobium</taxon>
    </lineage>
</organism>
<evidence type="ECO:0000256" key="1">
    <source>
        <dbReference type="ARBA" id="ARBA00022723"/>
    </source>
</evidence>
<dbReference type="Gene3D" id="3.10.180.10">
    <property type="entry name" value="2,3-Dihydroxybiphenyl 1,2-Dioxygenase, domain 1"/>
    <property type="match status" value="1"/>
</dbReference>
<dbReference type="KEGG" id="rga:RGR602_PC02383"/>
<dbReference type="InterPro" id="IPR004360">
    <property type="entry name" value="Glyas_Fos-R_dOase_dom"/>
</dbReference>
<gene>
    <name evidence="3" type="ORF">RGR602_PC02383</name>
</gene>
<dbReference type="AlphaFoldDB" id="A0A0B4XJ43"/>
<keyword evidence="4" id="KW-1185">Reference proteome</keyword>
<dbReference type="GO" id="GO:0046872">
    <property type="term" value="F:metal ion binding"/>
    <property type="evidence" value="ECO:0007669"/>
    <property type="project" value="UniProtKB-KW"/>
</dbReference>
<dbReference type="Pfam" id="PF00903">
    <property type="entry name" value="Glyoxalase"/>
    <property type="match status" value="1"/>
</dbReference>